<keyword evidence="11" id="KW-1185">Reference proteome</keyword>
<dbReference type="InterPro" id="IPR018114">
    <property type="entry name" value="TRYPSIN_HIS"/>
</dbReference>
<dbReference type="RefSeq" id="XP_051039020.1">
    <property type="nucleotide sequence ID" value="XM_051183063.1"/>
</dbReference>
<organism evidence="10 11">
    <name type="scientific">Phodopus roborovskii</name>
    <name type="common">Roborovski's desert hamster</name>
    <name type="synonym">Cricetulus roborovskii</name>
    <dbReference type="NCBI Taxonomy" id="109678"/>
    <lineage>
        <taxon>Eukaryota</taxon>
        <taxon>Metazoa</taxon>
        <taxon>Chordata</taxon>
        <taxon>Craniata</taxon>
        <taxon>Vertebrata</taxon>
        <taxon>Euteleostomi</taxon>
        <taxon>Mammalia</taxon>
        <taxon>Eutheria</taxon>
        <taxon>Euarchontoglires</taxon>
        <taxon>Glires</taxon>
        <taxon>Rodentia</taxon>
        <taxon>Myomorpha</taxon>
        <taxon>Muroidea</taxon>
        <taxon>Cricetidae</taxon>
        <taxon>Cricetinae</taxon>
        <taxon>Phodopus</taxon>
    </lineage>
</organism>
<dbReference type="PANTHER" id="PTHR24271">
    <property type="entry name" value="KALLIKREIN-RELATED"/>
    <property type="match status" value="1"/>
</dbReference>
<feature type="domain" description="Peptidase S1" evidence="9">
    <location>
        <begin position="29"/>
        <end position="260"/>
    </location>
</feature>
<dbReference type="KEGG" id="prob:127221148"/>
<dbReference type="Pfam" id="PF00089">
    <property type="entry name" value="Trypsin"/>
    <property type="match status" value="1"/>
</dbReference>
<proteinExistence type="predicted"/>
<name>A0AAU9Z4M4_PHORO</name>
<dbReference type="SMART" id="SM00020">
    <property type="entry name" value="Tryp_SPc"/>
    <property type="match status" value="1"/>
</dbReference>
<sequence>MKNFCAARASSLITAVFLLLIPEGGCVRIIGGETVVPHSRPYMVLLKLGQKTTCAGALIAKDWVLTAAHCKSPRKGSQVILGAHSIDKDEPEKQILSIKKAFPYPCFDQYTHEGDLQLLQLNKKATINKNVAILALPKKGHDVKPGTRCQVAGWGKFQNNSPLSPTLREVNITVIDRKICNDEKHYNLNPVIGLNMICAGNLRGGKDACQGDSGSPLLCDGIFRGITAFGLNGKCGDPRGPGIYTSLSKKHLTWVTATMKGTV</sequence>
<evidence type="ECO:0000256" key="5">
    <source>
        <dbReference type="ARBA" id="ARBA00023145"/>
    </source>
</evidence>
<keyword evidence="3 7" id="KW-0378">Hydrolase</keyword>
<feature type="signal peptide" evidence="8">
    <location>
        <begin position="1"/>
        <end position="26"/>
    </location>
</feature>
<dbReference type="GO" id="GO:0006508">
    <property type="term" value="P:proteolysis"/>
    <property type="evidence" value="ECO:0007669"/>
    <property type="project" value="UniProtKB-KW"/>
</dbReference>
<dbReference type="GO" id="GO:0004252">
    <property type="term" value="F:serine-type endopeptidase activity"/>
    <property type="evidence" value="ECO:0007669"/>
    <property type="project" value="InterPro"/>
</dbReference>
<evidence type="ECO:0000259" key="9">
    <source>
        <dbReference type="PROSITE" id="PS50240"/>
    </source>
</evidence>
<dbReference type="AlphaFoldDB" id="A0AAU9Z4M4"/>
<keyword evidence="6" id="KW-1015">Disulfide bond</keyword>
<dbReference type="Gene3D" id="2.40.10.10">
    <property type="entry name" value="Trypsin-like serine proteases"/>
    <property type="match status" value="2"/>
</dbReference>
<dbReference type="PROSITE" id="PS00135">
    <property type="entry name" value="TRYPSIN_SER"/>
    <property type="match status" value="1"/>
</dbReference>
<dbReference type="PROSITE" id="PS50240">
    <property type="entry name" value="TRYPSIN_DOM"/>
    <property type="match status" value="1"/>
</dbReference>
<keyword evidence="4 7" id="KW-0720">Serine protease</keyword>
<dbReference type="InterPro" id="IPR033116">
    <property type="entry name" value="TRYPSIN_SER"/>
</dbReference>
<dbReference type="PANTHER" id="PTHR24271:SF69">
    <property type="entry name" value="GRANZYME A"/>
    <property type="match status" value="1"/>
</dbReference>
<dbReference type="PRINTS" id="PR00722">
    <property type="entry name" value="CHYMOTRYPSIN"/>
</dbReference>
<dbReference type="InterPro" id="IPR001254">
    <property type="entry name" value="Trypsin_dom"/>
</dbReference>
<protein>
    <submittedName>
        <fullName evidence="10">Gzma protein</fullName>
    </submittedName>
</protein>
<keyword evidence="2 8" id="KW-0732">Signal</keyword>
<feature type="chain" id="PRO_5043460129" evidence="8">
    <location>
        <begin position="27"/>
        <end position="263"/>
    </location>
</feature>
<dbReference type="Proteomes" id="UP001152836">
    <property type="component" value="Unassembled WGS sequence"/>
</dbReference>
<dbReference type="FunFam" id="2.40.10.10:FF:000120">
    <property type="entry name" value="Putative serine protease"/>
    <property type="match status" value="1"/>
</dbReference>
<dbReference type="SUPFAM" id="SSF50494">
    <property type="entry name" value="Trypsin-like serine proteases"/>
    <property type="match status" value="1"/>
</dbReference>
<gene>
    <name evidence="10" type="primary">Gzma</name>
    <name evidence="10" type="ORF">PHOROB_LOCUS5494</name>
</gene>
<reference evidence="10" key="1">
    <citation type="submission" date="2022-06" db="EMBL/GenBank/DDBJ databases">
        <authorList>
            <person name="Andreotti S."/>
            <person name="Wyler E."/>
        </authorList>
    </citation>
    <scope>NUCLEOTIDE SEQUENCE</scope>
</reference>
<dbReference type="InterPro" id="IPR001314">
    <property type="entry name" value="Peptidase_S1A"/>
</dbReference>
<keyword evidence="1 7" id="KW-0645">Protease</keyword>
<evidence type="ECO:0000256" key="8">
    <source>
        <dbReference type="SAM" id="SignalP"/>
    </source>
</evidence>
<dbReference type="InterPro" id="IPR043504">
    <property type="entry name" value="Peptidase_S1_PA_chymotrypsin"/>
</dbReference>
<dbReference type="GO" id="GO:0043065">
    <property type="term" value="P:positive regulation of apoptotic process"/>
    <property type="evidence" value="ECO:0007669"/>
    <property type="project" value="TreeGrafter"/>
</dbReference>
<dbReference type="CDD" id="cd00190">
    <property type="entry name" value="Tryp_SPc"/>
    <property type="match status" value="1"/>
</dbReference>
<evidence type="ECO:0000256" key="7">
    <source>
        <dbReference type="RuleBase" id="RU363034"/>
    </source>
</evidence>
<comment type="caution">
    <text evidence="10">The sequence shown here is derived from an EMBL/GenBank/DDBJ whole genome shotgun (WGS) entry which is preliminary data.</text>
</comment>
<keyword evidence="5" id="KW-0865">Zymogen</keyword>
<evidence type="ECO:0000256" key="1">
    <source>
        <dbReference type="ARBA" id="ARBA00022670"/>
    </source>
</evidence>
<dbReference type="PROSITE" id="PS00134">
    <property type="entry name" value="TRYPSIN_HIS"/>
    <property type="match status" value="1"/>
</dbReference>
<evidence type="ECO:0000256" key="3">
    <source>
        <dbReference type="ARBA" id="ARBA00022801"/>
    </source>
</evidence>
<evidence type="ECO:0000256" key="6">
    <source>
        <dbReference type="ARBA" id="ARBA00023157"/>
    </source>
</evidence>
<dbReference type="EMBL" id="CALSGD010001399">
    <property type="protein sequence ID" value="CAH6787659.1"/>
    <property type="molecule type" value="Genomic_DNA"/>
</dbReference>
<accession>A0AAU9Z4M4</accession>
<evidence type="ECO:0000256" key="4">
    <source>
        <dbReference type="ARBA" id="ARBA00022825"/>
    </source>
</evidence>
<dbReference type="InterPro" id="IPR009003">
    <property type="entry name" value="Peptidase_S1_PA"/>
</dbReference>
<dbReference type="GeneID" id="127221148"/>
<dbReference type="CTD" id="3001"/>
<evidence type="ECO:0000256" key="2">
    <source>
        <dbReference type="ARBA" id="ARBA00022729"/>
    </source>
</evidence>
<evidence type="ECO:0000313" key="10">
    <source>
        <dbReference type="EMBL" id="CAH6787659.1"/>
    </source>
</evidence>
<evidence type="ECO:0000313" key="11">
    <source>
        <dbReference type="Proteomes" id="UP001152836"/>
    </source>
</evidence>